<dbReference type="EMBL" id="LNQN01000001">
    <property type="protein sequence ID" value="KSU84893.1"/>
    <property type="molecule type" value="Genomic_DNA"/>
</dbReference>
<comment type="caution">
    <text evidence="2">The sequence shown here is derived from an EMBL/GenBank/DDBJ whole genome shotgun (WGS) entry which is preliminary data.</text>
</comment>
<name>A0A0V8JD73_9BACL</name>
<proteinExistence type="predicted"/>
<evidence type="ECO:0000313" key="3">
    <source>
        <dbReference type="Proteomes" id="UP000054099"/>
    </source>
</evidence>
<evidence type="ECO:0000313" key="2">
    <source>
        <dbReference type="EMBL" id="KSU84893.1"/>
    </source>
</evidence>
<dbReference type="OrthoDB" id="2735914at2"/>
<feature type="region of interest" description="Disordered" evidence="1">
    <location>
        <begin position="1"/>
        <end position="75"/>
    </location>
</feature>
<evidence type="ECO:0000256" key="1">
    <source>
        <dbReference type="SAM" id="MobiDB-lite"/>
    </source>
</evidence>
<feature type="compositionally biased region" description="Polar residues" evidence="1">
    <location>
        <begin position="1"/>
        <end position="15"/>
    </location>
</feature>
<protein>
    <submittedName>
        <fullName evidence="2">Uncharacterized protein</fullName>
    </submittedName>
</protein>
<sequence>MGSLFNNHGCNCNEESSSSSSSSSFIHKKRKKESSSSSSSSSSSFVHKKRKKESSSSSSSFIQKKKKQQESSNDCKGCACKQIRKLTPGALVQIVLKGGEDFFDGEITFACFDHKTCCATFILDGYPIIIDCRQIVAIQLFT</sequence>
<organism evidence="2 3">
    <name type="scientific">Fictibacillus enclensis</name>
    <dbReference type="NCBI Taxonomy" id="1017270"/>
    <lineage>
        <taxon>Bacteria</taxon>
        <taxon>Bacillati</taxon>
        <taxon>Bacillota</taxon>
        <taxon>Bacilli</taxon>
        <taxon>Bacillales</taxon>
        <taxon>Fictibacillaceae</taxon>
        <taxon>Fictibacillus</taxon>
    </lineage>
</organism>
<gene>
    <name evidence="2" type="ORF">AS030_05025</name>
</gene>
<keyword evidence="3" id="KW-1185">Reference proteome</keyword>
<dbReference type="AlphaFoldDB" id="A0A0V8JD73"/>
<accession>A0A0V8JD73</accession>
<feature type="compositionally biased region" description="Low complexity" evidence="1">
    <location>
        <begin position="35"/>
        <end position="44"/>
    </location>
</feature>
<reference evidence="2 3" key="1">
    <citation type="journal article" date="2014" name="Antonie Van Leeuwenhoek">
        <title>Fictibacillus enclensis sp. nov., isolated from marine sediment.</title>
        <authorList>
            <person name="Dastager S.G."/>
            <person name="Mawlankar R."/>
            <person name="Srinivasan K."/>
            <person name="Tang S.K."/>
            <person name="Lee J.C."/>
            <person name="Ramana V.V."/>
            <person name="Shouche Y.S."/>
        </authorList>
    </citation>
    <scope>NUCLEOTIDE SEQUENCE [LARGE SCALE GENOMIC DNA]</scope>
    <source>
        <strain evidence="2 3">NIO-1003</strain>
    </source>
</reference>
<dbReference type="RefSeq" id="WP_061969081.1">
    <property type="nucleotide sequence ID" value="NZ_FMAV01000001.1"/>
</dbReference>
<dbReference type="Proteomes" id="UP000054099">
    <property type="component" value="Unassembled WGS sequence"/>
</dbReference>